<proteinExistence type="predicted"/>
<evidence type="ECO:0000313" key="3">
    <source>
        <dbReference type="Proteomes" id="UP000234331"/>
    </source>
</evidence>
<organism evidence="2 3">
    <name type="scientific">Frankia canadensis</name>
    <dbReference type="NCBI Taxonomy" id="1836972"/>
    <lineage>
        <taxon>Bacteria</taxon>
        <taxon>Bacillati</taxon>
        <taxon>Actinomycetota</taxon>
        <taxon>Actinomycetes</taxon>
        <taxon>Frankiales</taxon>
        <taxon>Frankiaceae</taxon>
        <taxon>Frankia</taxon>
    </lineage>
</organism>
<dbReference type="Proteomes" id="UP000234331">
    <property type="component" value="Unassembled WGS sequence"/>
</dbReference>
<gene>
    <name evidence="2" type="ORF">FRACA_480021</name>
</gene>
<keyword evidence="3" id="KW-1185">Reference proteome</keyword>
<protein>
    <submittedName>
        <fullName evidence="2">Uncharacterized protein</fullName>
    </submittedName>
</protein>
<reference evidence="2 3" key="1">
    <citation type="submission" date="2017-06" db="EMBL/GenBank/DDBJ databases">
        <authorList>
            <person name="Kim H.J."/>
            <person name="Triplett B.A."/>
        </authorList>
    </citation>
    <scope>NUCLEOTIDE SEQUENCE [LARGE SCALE GENOMIC DNA]</scope>
    <source>
        <strain evidence="2">FRACA_ARgP5</strain>
    </source>
</reference>
<evidence type="ECO:0000256" key="1">
    <source>
        <dbReference type="SAM" id="MobiDB-lite"/>
    </source>
</evidence>
<sequence length="226" mass="24375">MATTPTPHTPSASTTHSSTAPGSRAGSLALANRWAEAPFRSRYTRWVDAPPEDVRRAMDELTLDELRLGRLLMAVRTLPSRVGGRASTAAPGARPSRVAHGDGARPMLDTFASRGFLPLCADADGIAAGIIGQFWHARVPRPVGITDADAFDAFHTPGWAKAVTTITVVPERGGSRLSTSTAIHPTDDAARRAFGRYWRLIDVPSGLIRREWLAAIARRARHARLS</sequence>
<dbReference type="RefSeq" id="WP_101833890.1">
    <property type="nucleotide sequence ID" value="NZ_FZMO01000423.1"/>
</dbReference>
<evidence type="ECO:0000313" key="2">
    <source>
        <dbReference type="EMBL" id="SNQ50532.1"/>
    </source>
</evidence>
<dbReference type="OrthoDB" id="5464833at2"/>
<name>A0A2I2KXZ1_9ACTN</name>
<feature type="region of interest" description="Disordered" evidence="1">
    <location>
        <begin position="1"/>
        <end position="26"/>
    </location>
</feature>
<dbReference type="AlphaFoldDB" id="A0A2I2KXZ1"/>
<feature type="compositionally biased region" description="Low complexity" evidence="1">
    <location>
        <begin position="1"/>
        <end position="21"/>
    </location>
</feature>
<dbReference type="EMBL" id="FZMO01000423">
    <property type="protein sequence ID" value="SNQ50532.1"/>
    <property type="molecule type" value="Genomic_DNA"/>
</dbReference>
<accession>A0A2I2KXZ1</accession>